<name>A0ABW4Q5I7_9MICC</name>
<dbReference type="InterPro" id="IPR036388">
    <property type="entry name" value="WH-like_DNA-bd_sf"/>
</dbReference>
<dbReference type="Gene3D" id="1.10.10.10">
    <property type="entry name" value="Winged helix-like DNA-binding domain superfamily/Winged helix DNA-binding domain"/>
    <property type="match status" value="1"/>
</dbReference>
<sequence>MLDGLGLELYRYAVAHPGWTRQGASEALGYPLRAIDSAMNQLTERKLLSTHAADSDAFVAISPDVALADLVDADERLVQDLKSRINTRRLELSGLVPLYLEARREIISSASVEVLEDPHLIQRVLIEYGRDVSEHVLMAVPGQGANADFQEENVRKDVDLLKQGVSRRTLYDLSTRDHMPTRKAVKAIAAEGGEFRTLPSVPFRMLIFDRKLAVVARQLTSDDKAAMMIRDPNLVNVFMRFFDFTWEFAAPFPTEEDAVSPLNGTQQAILAGLAAGYSDEVIARRVDLNVRTCRRHIAWMLEALKADSRFQAGAKARDAGWI</sequence>
<evidence type="ECO:0000313" key="3">
    <source>
        <dbReference type="Proteomes" id="UP001597307"/>
    </source>
</evidence>
<dbReference type="RefSeq" id="WP_343877898.1">
    <property type="nucleotide sequence ID" value="NZ_BAAAIJ010000007.1"/>
</dbReference>
<dbReference type="Proteomes" id="UP001597307">
    <property type="component" value="Unassembled WGS sequence"/>
</dbReference>
<dbReference type="PANTHER" id="PTHR34293:SF1">
    <property type="entry name" value="HTH-TYPE TRANSCRIPTIONAL REGULATOR TRMBL2"/>
    <property type="match status" value="1"/>
</dbReference>
<dbReference type="SMART" id="SM00421">
    <property type="entry name" value="HTH_LUXR"/>
    <property type="match status" value="1"/>
</dbReference>
<dbReference type="InterPro" id="IPR051797">
    <property type="entry name" value="TrmB-like"/>
</dbReference>
<gene>
    <name evidence="2" type="ORF">ACFSFX_03410</name>
</gene>
<evidence type="ECO:0000313" key="2">
    <source>
        <dbReference type="EMBL" id="MFD1845643.1"/>
    </source>
</evidence>
<dbReference type="InterPro" id="IPR000792">
    <property type="entry name" value="Tscrpt_reg_LuxR_C"/>
</dbReference>
<dbReference type="InterPro" id="IPR016032">
    <property type="entry name" value="Sig_transdc_resp-reg_C-effctor"/>
</dbReference>
<protein>
    <submittedName>
        <fullName evidence="2">LuxR family transcriptional regulator</fullName>
    </submittedName>
</protein>
<dbReference type="EMBL" id="JBHUGA010000006">
    <property type="protein sequence ID" value="MFD1845643.1"/>
    <property type="molecule type" value="Genomic_DNA"/>
</dbReference>
<reference evidence="3" key="1">
    <citation type="journal article" date="2019" name="Int. J. Syst. Evol. Microbiol.">
        <title>The Global Catalogue of Microorganisms (GCM) 10K type strain sequencing project: providing services to taxonomists for standard genome sequencing and annotation.</title>
        <authorList>
            <consortium name="The Broad Institute Genomics Platform"/>
            <consortium name="The Broad Institute Genome Sequencing Center for Infectious Disease"/>
            <person name="Wu L."/>
            <person name="Ma J."/>
        </authorList>
    </citation>
    <scope>NUCLEOTIDE SEQUENCE [LARGE SCALE GENOMIC DNA]</scope>
    <source>
        <strain evidence="3">JCM 11496</strain>
    </source>
</reference>
<comment type="caution">
    <text evidence="2">The sequence shown here is derived from an EMBL/GenBank/DDBJ whole genome shotgun (WGS) entry which is preliminary data.</text>
</comment>
<dbReference type="PANTHER" id="PTHR34293">
    <property type="entry name" value="HTH-TYPE TRANSCRIPTIONAL REGULATOR TRMBL2"/>
    <property type="match status" value="1"/>
</dbReference>
<evidence type="ECO:0000259" key="1">
    <source>
        <dbReference type="SMART" id="SM00421"/>
    </source>
</evidence>
<organism evidence="2 3">
    <name type="scientific">Arthrobacter flavus</name>
    <dbReference type="NCBI Taxonomy" id="95172"/>
    <lineage>
        <taxon>Bacteria</taxon>
        <taxon>Bacillati</taxon>
        <taxon>Actinomycetota</taxon>
        <taxon>Actinomycetes</taxon>
        <taxon>Micrococcales</taxon>
        <taxon>Micrococcaceae</taxon>
        <taxon>Arthrobacter</taxon>
    </lineage>
</organism>
<accession>A0ABW4Q5I7</accession>
<keyword evidence="3" id="KW-1185">Reference proteome</keyword>
<dbReference type="SUPFAM" id="SSF46894">
    <property type="entry name" value="C-terminal effector domain of the bipartite response regulators"/>
    <property type="match status" value="1"/>
</dbReference>
<feature type="domain" description="HTH luxR-type" evidence="1">
    <location>
        <begin position="259"/>
        <end position="316"/>
    </location>
</feature>
<proteinExistence type="predicted"/>